<keyword evidence="2" id="KW-1185">Reference proteome</keyword>
<dbReference type="PANTHER" id="PTHR23026:SF123">
    <property type="entry name" value="NAD(P)H NITROREDUCTASE RV3131-RELATED"/>
    <property type="match status" value="1"/>
</dbReference>
<dbReference type="AlphaFoldDB" id="A0A2X0IQ33"/>
<dbReference type="GO" id="GO:0016491">
    <property type="term" value="F:oxidoreductase activity"/>
    <property type="evidence" value="ECO:0007669"/>
    <property type="project" value="InterPro"/>
</dbReference>
<evidence type="ECO:0000313" key="2">
    <source>
        <dbReference type="Proteomes" id="UP000248889"/>
    </source>
</evidence>
<dbReference type="SUPFAM" id="SSF55469">
    <property type="entry name" value="FMN-dependent nitroreductase-like"/>
    <property type="match status" value="2"/>
</dbReference>
<sequence length="324" mass="36281">MTTGTLDATVLEELVSAAVAAPSMHNTQPWRFRLRPETHTVEIRATLDRELRLEDPDGRGLHVSVGAAAFNLRLAVAHHGWEPVLRLLPDRHEPQLLASVRLAGRPHGDTTAEPDLYEQIWRRHSSRHPFSAQLLPERLRTGLVDAARVEGARLHLPDTDETRRLMALTYEAEARTITDRERREESRSWVRSSAATDFGIPPEALGPQDASGHLPMRDFSGLRPPTRMPAQLFEQHPQLGVLATDNDRPADWLRAGLALQHVLLLATRDQVRTSLLHQAVEWPELRWMLRDPRNGPEHVQMLIRLGYGPEGAPTPRTAAGSALG</sequence>
<dbReference type="PANTHER" id="PTHR23026">
    <property type="entry name" value="NADPH NITROREDUCTASE"/>
    <property type="match status" value="1"/>
</dbReference>
<dbReference type="InterPro" id="IPR000415">
    <property type="entry name" value="Nitroreductase-like"/>
</dbReference>
<dbReference type="RefSeq" id="WP_111498917.1">
    <property type="nucleotide sequence ID" value="NZ_QKYN01000008.1"/>
</dbReference>
<evidence type="ECO:0008006" key="3">
    <source>
        <dbReference type="Google" id="ProtNLM"/>
    </source>
</evidence>
<evidence type="ECO:0000313" key="1">
    <source>
        <dbReference type="EMBL" id="RAG87304.1"/>
    </source>
</evidence>
<dbReference type="Proteomes" id="UP000248889">
    <property type="component" value="Unassembled WGS sequence"/>
</dbReference>
<dbReference type="Gene3D" id="3.40.109.10">
    <property type="entry name" value="NADH Oxidase"/>
    <property type="match status" value="2"/>
</dbReference>
<dbReference type="NCBIfam" id="NF047509">
    <property type="entry name" value="Rv3131_FMN_oxido"/>
    <property type="match status" value="1"/>
</dbReference>
<dbReference type="EMBL" id="QKYN01000008">
    <property type="protein sequence ID" value="RAG87304.1"/>
    <property type="molecule type" value="Genomic_DNA"/>
</dbReference>
<dbReference type="InterPro" id="IPR050627">
    <property type="entry name" value="Nitroreductase/BluB"/>
</dbReference>
<gene>
    <name evidence="1" type="ORF">DN069_01895</name>
</gene>
<reference evidence="1 2" key="1">
    <citation type="submission" date="2018-06" db="EMBL/GenBank/DDBJ databases">
        <title>Streptacidiphilus pinicola sp. nov., isolated from pine grove soil.</title>
        <authorList>
            <person name="Roh S.G."/>
            <person name="Park S."/>
            <person name="Kim M.-K."/>
            <person name="Yun B.-R."/>
            <person name="Park J."/>
            <person name="Kim M.J."/>
            <person name="Kim Y.S."/>
            <person name="Kim S.B."/>
        </authorList>
    </citation>
    <scope>NUCLEOTIDE SEQUENCE [LARGE SCALE GENOMIC DNA]</scope>
    <source>
        <strain evidence="1 2">MMS16-CNU450</strain>
    </source>
</reference>
<proteinExistence type="predicted"/>
<comment type="caution">
    <text evidence="1">The sequence shown here is derived from an EMBL/GenBank/DDBJ whole genome shotgun (WGS) entry which is preliminary data.</text>
</comment>
<dbReference type="OrthoDB" id="8156917at2"/>
<protein>
    <recommendedName>
        <fullName evidence="3">Nitroreductase domain-containing protein</fullName>
    </recommendedName>
</protein>
<name>A0A2X0IQ33_9ACTN</name>
<organism evidence="1 2">
    <name type="scientific">Streptacidiphilus pinicola</name>
    <dbReference type="NCBI Taxonomy" id="2219663"/>
    <lineage>
        <taxon>Bacteria</taxon>
        <taxon>Bacillati</taxon>
        <taxon>Actinomycetota</taxon>
        <taxon>Actinomycetes</taxon>
        <taxon>Kitasatosporales</taxon>
        <taxon>Streptomycetaceae</taxon>
        <taxon>Streptacidiphilus</taxon>
    </lineage>
</organism>
<accession>A0A2X0IQ33</accession>